<dbReference type="InterPro" id="IPR017853">
    <property type="entry name" value="GH"/>
</dbReference>
<name>A0ABS0HN96_9HYPH</name>
<proteinExistence type="inferred from homology"/>
<evidence type="ECO:0000256" key="2">
    <source>
        <dbReference type="ARBA" id="ARBA00002953"/>
    </source>
</evidence>
<dbReference type="PIRSF" id="PIRSF000463">
    <property type="entry name" value="GlgB"/>
    <property type="match status" value="1"/>
</dbReference>
<dbReference type="InterPro" id="IPR014756">
    <property type="entry name" value="Ig_E-set"/>
</dbReference>
<dbReference type="Pfam" id="PF02806">
    <property type="entry name" value="Alpha-amylase_C"/>
    <property type="match status" value="1"/>
</dbReference>
<accession>A0ABS0HN96</accession>
<evidence type="ECO:0000313" key="12">
    <source>
        <dbReference type="EMBL" id="MBF9194940.1"/>
    </source>
</evidence>
<evidence type="ECO:0000313" key="13">
    <source>
        <dbReference type="Proteomes" id="UP000611708"/>
    </source>
</evidence>
<evidence type="ECO:0000259" key="11">
    <source>
        <dbReference type="SMART" id="SM00642"/>
    </source>
</evidence>
<evidence type="ECO:0000256" key="5">
    <source>
        <dbReference type="ARBA" id="ARBA00022600"/>
    </source>
</evidence>
<dbReference type="Gene3D" id="3.20.20.80">
    <property type="entry name" value="Glycosidases"/>
    <property type="match status" value="1"/>
</dbReference>
<dbReference type="RefSeq" id="WP_196262324.1">
    <property type="nucleotide sequence ID" value="NZ_JADQDN010000001.1"/>
</dbReference>
<keyword evidence="8 10" id="KW-0320">Glycogen biosynthesis</keyword>
<feature type="domain" description="Glycosyl hydrolase family 13 catalytic" evidence="11">
    <location>
        <begin position="256"/>
        <end position="603"/>
    </location>
</feature>
<keyword evidence="9 10" id="KW-0119">Carbohydrate metabolism</keyword>
<comment type="caution">
    <text evidence="12">The sequence shown here is derived from an EMBL/GenBank/DDBJ whole genome shotgun (WGS) entry which is preliminary data.</text>
</comment>
<reference evidence="12 13" key="1">
    <citation type="submission" date="2020-11" db="EMBL/GenBank/DDBJ databases">
        <authorList>
            <person name="Kim M.K."/>
        </authorList>
    </citation>
    <scope>NUCLEOTIDE SEQUENCE [LARGE SCALE GENOMIC DNA]</scope>
    <source>
        <strain evidence="12 13">BT290</strain>
    </source>
</reference>
<dbReference type="InterPro" id="IPR006047">
    <property type="entry name" value="GH13_cat_dom"/>
</dbReference>
<dbReference type="Pfam" id="PF02922">
    <property type="entry name" value="CBM_48"/>
    <property type="match status" value="1"/>
</dbReference>
<dbReference type="SUPFAM" id="SSF51445">
    <property type="entry name" value="(Trans)glycosidases"/>
    <property type="match status" value="1"/>
</dbReference>
<organism evidence="12 13">
    <name type="scientific">Microvirga terrestris</name>
    <dbReference type="NCBI Taxonomy" id="2791024"/>
    <lineage>
        <taxon>Bacteria</taxon>
        <taxon>Pseudomonadati</taxon>
        <taxon>Pseudomonadota</taxon>
        <taxon>Alphaproteobacteria</taxon>
        <taxon>Hyphomicrobiales</taxon>
        <taxon>Methylobacteriaceae</taxon>
        <taxon>Microvirga</taxon>
    </lineage>
</organism>
<dbReference type="SUPFAM" id="SSF51011">
    <property type="entry name" value="Glycosyl hydrolase domain"/>
    <property type="match status" value="1"/>
</dbReference>
<evidence type="ECO:0000256" key="3">
    <source>
        <dbReference type="ARBA" id="ARBA00004964"/>
    </source>
</evidence>
<evidence type="ECO:0000256" key="7">
    <source>
        <dbReference type="ARBA" id="ARBA00022679"/>
    </source>
</evidence>
<evidence type="ECO:0000256" key="8">
    <source>
        <dbReference type="ARBA" id="ARBA00023056"/>
    </source>
</evidence>
<feature type="active site" description="Nucleophile" evidence="10">
    <location>
        <position position="415"/>
    </location>
</feature>
<dbReference type="InterPro" id="IPR054169">
    <property type="entry name" value="GlgB_N"/>
</dbReference>
<dbReference type="Gene3D" id="2.60.40.10">
    <property type="entry name" value="Immunoglobulins"/>
    <property type="match status" value="1"/>
</dbReference>
<dbReference type="PANTHER" id="PTHR43651:SF3">
    <property type="entry name" value="1,4-ALPHA-GLUCAN-BRANCHING ENZYME"/>
    <property type="match status" value="1"/>
</dbReference>
<sequence>MTPGRDDLLAGIEPSNVQALVEGRYGDPFSILGQHAAGSWSIIRVFMPGAKSVEVLRRGTDGEPDRLHLVHPDGLFAGRLNHQGAYKLCVHWPDTIQEMEDPYSFGLLLGDLDLHLIGQGTHYELGSVLGAQPMSIDGVAGVRFAVWAPNARRVSVVGDFNSWDGRRNPMRLRREAGIWELFIPRLGPGERYKFEVVGPHGQLLPQKADPIARAAEPAPGSASVVARSEPFGWTDSEWMAARAARQTESSPISVYEVHAGSWMRLEQEGNRSLDWTELADRLIPYVSGLGFTHIELLPITEYPFGGSWGYQPLGLFAPTGRYGTPEDFAEFVNRCHEAGLGVILDWVPAHFPTDIWGLAQFDGTALYEHQDPREGFHQDWNTLIYNLGRSEVKGFLIASALHWLERFHIDALRVDAVASMLYRDYSRQAGEWIPNKYGGRENLESIEFFKHLNSIVAHRCGGAITIAEESTAFPGVTKPAEEGGLGFTFKWNMGWMHDTLHYMEQDPVYRSYNHGAFTFGMVYAFSERFILPLSHDEVVHGKGSLIRKMPGDEWQRFANLRAYFGYMWAHPGKKLLFMGGEIAQEREWNHDASISWELLDNPRHAGIQRLIRDLNRIYAVEPALHGTDADSGGFEWAVADDTGNSVFAMLRLARDGKSIILAISNMTPVPRIAYRIGVPKAGLWHEILNTDAEIYGGGNMGNAGALQAEEISSHGHPFSLSLVLPPLSTTLLRWEYITFGS</sequence>
<comment type="pathway">
    <text evidence="3 10">Glycan biosynthesis; glycogen biosynthesis.</text>
</comment>
<dbReference type="Proteomes" id="UP000611708">
    <property type="component" value="Unassembled WGS sequence"/>
</dbReference>
<dbReference type="Gene3D" id="2.60.40.1180">
    <property type="entry name" value="Golgi alpha-mannosidase II"/>
    <property type="match status" value="1"/>
</dbReference>
<dbReference type="PANTHER" id="PTHR43651">
    <property type="entry name" value="1,4-ALPHA-GLUCAN-BRANCHING ENZYME"/>
    <property type="match status" value="1"/>
</dbReference>
<dbReference type="CDD" id="cd11322">
    <property type="entry name" value="AmyAc_Glg_BE"/>
    <property type="match status" value="1"/>
</dbReference>
<dbReference type="GO" id="GO:0003844">
    <property type="term" value="F:1,4-alpha-glucan branching enzyme activity"/>
    <property type="evidence" value="ECO:0007669"/>
    <property type="project" value="UniProtKB-EC"/>
</dbReference>
<dbReference type="CDD" id="cd02855">
    <property type="entry name" value="E_set_GBE_prok_N"/>
    <property type="match status" value="1"/>
</dbReference>
<dbReference type="SMART" id="SM00642">
    <property type="entry name" value="Aamy"/>
    <property type="match status" value="1"/>
</dbReference>
<evidence type="ECO:0000256" key="6">
    <source>
        <dbReference type="ARBA" id="ARBA00022676"/>
    </source>
</evidence>
<dbReference type="InterPro" id="IPR006407">
    <property type="entry name" value="GlgB"/>
</dbReference>
<keyword evidence="7 10" id="KW-0808">Transferase</keyword>
<keyword evidence="5 10" id="KW-0321">Glycogen metabolism</keyword>
<keyword evidence="6 10" id="KW-0328">Glycosyltransferase</keyword>
<dbReference type="NCBIfam" id="NF003811">
    <property type="entry name" value="PRK05402.1"/>
    <property type="match status" value="1"/>
</dbReference>
<dbReference type="InterPro" id="IPR004193">
    <property type="entry name" value="Glyco_hydro_13_N"/>
</dbReference>
<feature type="active site" description="Proton donor" evidence="10">
    <location>
        <position position="468"/>
    </location>
</feature>
<comment type="subunit">
    <text evidence="10">Monomer.</text>
</comment>
<evidence type="ECO:0000256" key="1">
    <source>
        <dbReference type="ARBA" id="ARBA00000826"/>
    </source>
</evidence>
<gene>
    <name evidence="10 12" type="primary">glgB</name>
    <name evidence="12" type="ORF">I2H36_02740</name>
</gene>
<dbReference type="SUPFAM" id="SSF81296">
    <property type="entry name" value="E set domains"/>
    <property type="match status" value="1"/>
</dbReference>
<protein>
    <recommendedName>
        <fullName evidence="10">1,4-alpha-glucan branching enzyme GlgB</fullName>
        <ecNumber evidence="10">2.4.1.18</ecNumber>
    </recommendedName>
    <alternativeName>
        <fullName evidence="10">1,4-alpha-D-glucan:1,4-alpha-D-glucan 6-glucosyl-transferase</fullName>
    </alternativeName>
    <alternativeName>
        <fullName evidence="10">Alpha-(1-&gt;4)-glucan branching enzyme</fullName>
    </alternativeName>
    <alternativeName>
        <fullName evidence="10">Glycogen branching enzyme</fullName>
        <shortName evidence="10">BE</shortName>
    </alternativeName>
</protein>
<dbReference type="InterPro" id="IPR006048">
    <property type="entry name" value="A-amylase/branching_C"/>
</dbReference>
<dbReference type="InterPro" id="IPR013783">
    <property type="entry name" value="Ig-like_fold"/>
</dbReference>
<dbReference type="InterPro" id="IPR037439">
    <property type="entry name" value="Branching_enzy"/>
</dbReference>
<dbReference type="NCBIfam" id="TIGR01515">
    <property type="entry name" value="branching_enzym"/>
    <property type="match status" value="1"/>
</dbReference>
<dbReference type="EMBL" id="JADQDN010000001">
    <property type="protein sequence ID" value="MBF9194940.1"/>
    <property type="molecule type" value="Genomic_DNA"/>
</dbReference>
<evidence type="ECO:0000256" key="9">
    <source>
        <dbReference type="ARBA" id="ARBA00023277"/>
    </source>
</evidence>
<comment type="catalytic activity">
    <reaction evidence="1 10">
        <text>Transfers a segment of a (1-&gt;4)-alpha-D-glucan chain to a primary hydroxy group in a similar glucan chain.</text>
        <dbReference type="EC" id="2.4.1.18"/>
    </reaction>
</comment>
<evidence type="ECO:0000256" key="4">
    <source>
        <dbReference type="ARBA" id="ARBA00009000"/>
    </source>
</evidence>
<keyword evidence="13" id="KW-1185">Reference proteome</keyword>
<evidence type="ECO:0000256" key="10">
    <source>
        <dbReference type="HAMAP-Rule" id="MF_00685"/>
    </source>
</evidence>
<dbReference type="HAMAP" id="MF_00685">
    <property type="entry name" value="GlgB"/>
    <property type="match status" value="1"/>
</dbReference>
<comment type="similarity">
    <text evidence="4 10">Belongs to the glycosyl hydrolase 13 family. GlgB subfamily.</text>
</comment>
<dbReference type="Pfam" id="PF00128">
    <property type="entry name" value="Alpha-amylase"/>
    <property type="match status" value="1"/>
</dbReference>
<dbReference type="NCBIfam" id="NF008967">
    <property type="entry name" value="PRK12313.1"/>
    <property type="match status" value="1"/>
</dbReference>
<comment type="function">
    <text evidence="2 10">Catalyzes the formation of the alpha-1,6-glucosidic linkages in glycogen by scission of a 1,4-alpha-linked oligosaccharide from growing alpha-1,4-glucan chains and the subsequent attachment of the oligosaccharide to the alpha-1,6 position.</text>
</comment>
<dbReference type="InterPro" id="IPR013780">
    <property type="entry name" value="Glyco_hydro_b"/>
</dbReference>
<dbReference type="InterPro" id="IPR044143">
    <property type="entry name" value="GlgB_N_E_set_prok"/>
</dbReference>
<dbReference type="Pfam" id="PF22019">
    <property type="entry name" value="GlgB_N"/>
    <property type="match status" value="1"/>
</dbReference>
<dbReference type="EC" id="2.4.1.18" evidence="10"/>